<gene>
    <name evidence="1" type="ORF">BJP34_02375</name>
</gene>
<dbReference type="RefSeq" id="WP_070390950.1">
    <property type="nucleotide sequence ID" value="NZ_CP017599.1"/>
</dbReference>
<reference evidence="2" key="1">
    <citation type="submission" date="2016-10" db="EMBL/GenBank/DDBJ databases">
        <title>Comparative genomics uncovers the prolific and rare metabolic potential of the cyanobacterial genus Moorea.</title>
        <authorList>
            <person name="Leao T."/>
            <person name="Castelao G."/>
            <person name="Korobeynikov A."/>
            <person name="Monroe E.A."/>
            <person name="Podell S."/>
            <person name="Glukhov E."/>
            <person name="Allen E."/>
            <person name="Gerwick W.H."/>
            <person name="Gerwick L."/>
        </authorList>
    </citation>
    <scope>NUCLEOTIDE SEQUENCE [LARGE SCALE GENOMIC DNA]</scope>
    <source>
        <strain evidence="2">PAL-8-15-08-1</strain>
    </source>
</reference>
<name>A0A1D8TLH0_9CYAN</name>
<dbReference type="KEGG" id="mpro:BJP34_02375"/>
<sequence length="121" mass="14507">MNSKLLSMSENPPPIKVLRQRHVGWDKPTEENLKTIKTIELLWSNLFEAIFDPIEDNWLEHWQKLYKTIMEVCSDNEERRITLVYLSNVKDLTKEAREWKMLVTYLENTKDWARKSIIRGS</sequence>
<evidence type="ECO:0000313" key="2">
    <source>
        <dbReference type="Proteomes" id="UP000177870"/>
    </source>
</evidence>
<dbReference type="Proteomes" id="UP000177870">
    <property type="component" value="Chromosome"/>
</dbReference>
<proteinExistence type="predicted"/>
<organism evidence="1 2">
    <name type="scientific">Moorena producens PAL-8-15-08-1</name>
    <dbReference type="NCBI Taxonomy" id="1458985"/>
    <lineage>
        <taxon>Bacteria</taxon>
        <taxon>Bacillati</taxon>
        <taxon>Cyanobacteriota</taxon>
        <taxon>Cyanophyceae</taxon>
        <taxon>Coleofasciculales</taxon>
        <taxon>Coleofasciculaceae</taxon>
        <taxon>Moorena</taxon>
    </lineage>
</organism>
<accession>A0A1D8TLH0</accession>
<protein>
    <submittedName>
        <fullName evidence="1">Uncharacterized protein</fullName>
    </submittedName>
</protein>
<evidence type="ECO:0000313" key="1">
    <source>
        <dbReference type="EMBL" id="AOW98443.1"/>
    </source>
</evidence>
<dbReference type="AlphaFoldDB" id="A0A1D8TLH0"/>
<dbReference type="EMBL" id="CP017599">
    <property type="protein sequence ID" value="AOW98443.1"/>
    <property type="molecule type" value="Genomic_DNA"/>
</dbReference>
<dbReference type="OrthoDB" id="465475at2"/>